<feature type="region of interest" description="Disordered" evidence="1">
    <location>
        <begin position="52"/>
        <end position="92"/>
    </location>
</feature>
<reference evidence="2 3" key="1">
    <citation type="submission" date="2024-01" db="EMBL/GenBank/DDBJ databases">
        <authorList>
            <person name="Allen C."/>
            <person name="Tagirdzhanova G."/>
        </authorList>
    </citation>
    <scope>NUCLEOTIDE SEQUENCE [LARGE SCALE GENOMIC DNA]</scope>
    <source>
        <strain evidence="2 3">CBS 119000</strain>
    </source>
</reference>
<feature type="region of interest" description="Disordered" evidence="1">
    <location>
        <begin position="725"/>
        <end position="746"/>
    </location>
</feature>
<organism evidence="2 3">
    <name type="scientific">Sporothrix epigloea</name>
    <dbReference type="NCBI Taxonomy" id="1892477"/>
    <lineage>
        <taxon>Eukaryota</taxon>
        <taxon>Fungi</taxon>
        <taxon>Dikarya</taxon>
        <taxon>Ascomycota</taxon>
        <taxon>Pezizomycotina</taxon>
        <taxon>Sordariomycetes</taxon>
        <taxon>Sordariomycetidae</taxon>
        <taxon>Ophiostomatales</taxon>
        <taxon>Ophiostomataceae</taxon>
        <taxon>Sporothrix</taxon>
    </lineage>
</organism>
<evidence type="ECO:0000313" key="3">
    <source>
        <dbReference type="Proteomes" id="UP001642502"/>
    </source>
</evidence>
<feature type="compositionally biased region" description="Polar residues" evidence="1">
    <location>
        <begin position="68"/>
        <end position="92"/>
    </location>
</feature>
<feature type="compositionally biased region" description="Low complexity" evidence="1">
    <location>
        <begin position="1465"/>
        <end position="1476"/>
    </location>
</feature>
<keyword evidence="3" id="KW-1185">Reference proteome</keyword>
<feature type="compositionally biased region" description="Polar residues" evidence="1">
    <location>
        <begin position="278"/>
        <end position="289"/>
    </location>
</feature>
<feature type="compositionally biased region" description="Basic and acidic residues" evidence="1">
    <location>
        <begin position="489"/>
        <end position="499"/>
    </location>
</feature>
<comment type="caution">
    <text evidence="2">The sequence shown here is derived from an EMBL/GenBank/DDBJ whole genome shotgun (WGS) entry which is preliminary data.</text>
</comment>
<evidence type="ECO:0000313" key="2">
    <source>
        <dbReference type="EMBL" id="CAK7268584.1"/>
    </source>
</evidence>
<evidence type="ECO:0008006" key="4">
    <source>
        <dbReference type="Google" id="ProtNLM"/>
    </source>
</evidence>
<feature type="region of interest" description="Disordered" evidence="1">
    <location>
        <begin position="1045"/>
        <end position="1080"/>
    </location>
</feature>
<feature type="region of interest" description="Disordered" evidence="1">
    <location>
        <begin position="223"/>
        <end position="384"/>
    </location>
</feature>
<feature type="compositionally biased region" description="Low complexity" evidence="1">
    <location>
        <begin position="778"/>
        <end position="790"/>
    </location>
</feature>
<feature type="compositionally biased region" description="Low complexity" evidence="1">
    <location>
        <begin position="1392"/>
        <end position="1407"/>
    </location>
</feature>
<feature type="region of interest" description="Disordered" evidence="1">
    <location>
        <begin position="1165"/>
        <end position="1184"/>
    </location>
</feature>
<protein>
    <recommendedName>
        <fullName evidence="4">WW domain-containing protein</fullName>
    </recommendedName>
</protein>
<feature type="region of interest" description="Disordered" evidence="1">
    <location>
        <begin position="486"/>
        <end position="507"/>
    </location>
</feature>
<feature type="region of interest" description="Disordered" evidence="1">
    <location>
        <begin position="778"/>
        <end position="1029"/>
    </location>
</feature>
<evidence type="ECO:0000256" key="1">
    <source>
        <dbReference type="SAM" id="MobiDB-lite"/>
    </source>
</evidence>
<feature type="compositionally biased region" description="Polar residues" evidence="1">
    <location>
        <begin position="520"/>
        <end position="533"/>
    </location>
</feature>
<feature type="compositionally biased region" description="Low complexity" evidence="1">
    <location>
        <begin position="546"/>
        <end position="558"/>
    </location>
</feature>
<feature type="compositionally biased region" description="Low complexity" evidence="1">
    <location>
        <begin position="948"/>
        <end position="962"/>
    </location>
</feature>
<dbReference type="EMBL" id="CAWUON010000038">
    <property type="protein sequence ID" value="CAK7268584.1"/>
    <property type="molecule type" value="Genomic_DNA"/>
</dbReference>
<proteinExistence type="predicted"/>
<name>A0ABP0DK01_9PEZI</name>
<feature type="compositionally biased region" description="Low complexity" evidence="1">
    <location>
        <begin position="800"/>
        <end position="822"/>
    </location>
</feature>
<feature type="compositionally biased region" description="Low complexity" evidence="1">
    <location>
        <begin position="405"/>
        <end position="430"/>
    </location>
</feature>
<feature type="compositionally biased region" description="Low complexity" evidence="1">
    <location>
        <begin position="1363"/>
        <end position="1383"/>
    </location>
</feature>
<feature type="region of interest" description="Disordered" evidence="1">
    <location>
        <begin position="401"/>
        <end position="435"/>
    </location>
</feature>
<feature type="region of interest" description="Disordered" evidence="1">
    <location>
        <begin position="118"/>
        <end position="163"/>
    </location>
</feature>
<feature type="region of interest" description="Disordered" evidence="1">
    <location>
        <begin position="1305"/>
        <end position="1505"/>
    </location>
</feature>
<gene>
    <name evidence="2" type="ORF">SEPCBS119000_003135</name>
</gene>
<feature type="compositionally biased region" description="Polar residues" evidence="1">
    <location>
        <begin position="331"/>
        <end position="343"/>
    </location>
</feature>
<feature type="compositionally biased region" description="Low complexity" evidence="1">
    <location>
        <begin position="356"/>
        <end position="374"/>
    </location>
</feature>
<feature type="compositionally biased region" description="Polar residues" evidence="1">
    <location>
        <begin position="143"/>
        <end position="159"/>
    </location>
</feature>
<dbReference type="Proteomes" id="UP001642502">
    <property type="component" value="Unassembled WGS sequence"/>
</dbReference>
<accession>A0ABP0DK01</accession>
<feature type="compositionally biased region" description="Pro residues" evidence="1">
    <location>
        <begin position="963"/>
        <end position="978"/>
    </location>
</feature>
<sequence>MASLPQGWESDYDGNRWFFRYKPTGAVQYMFPKEGDEFSVYHDNFWSVPSSFSPTPDESREGGHQRHTSGLSTHTPSGTRNGKENNSNSSATLSRSDFLSASSFDMFGGFLGPASFSDVSPVDEDEEVTSMPTAAQEVDAKTASDTADSLTVSSTTTSYPEAPKGAVEIASGLAQATDAVEIHELPDASTLGGRHYASDPVGNISELATEQTLHCEDELAPVELDGGPVQIQPGRTEPAPRLTREPNIASTESTSTPTTPLPYTPDPSTAQVRPPSFLPTTSEPQTQVTEAALASPTVAADPNASSSTQKESEAAPQLDQSTPSYHPFRSSILSALPSGTTTADVEDNTGRQPDVNAKAVAAASARSNSNPTSSQEEQRQATHEAIQVTSTAPVVLSPHQVIPDQATPPTQQTPAPPAASALASYSPLSPKQTDLDRVPSILQPASKRATQAQALLAPTSNTGLVLSDVPLALRPANNATFLSTTQLGDSHHTRGHAEDSSAQSTLGEIDYTKQALATFSTNDKVRPSQTQSDLMPAPLRLSRQASPSSPTPSVTMPSYLDTRTDTSAVVSSASFDAMNALVAVPASTSPQSPPAQQTLPFTVDSLLRSESYSEQEHMHSTVLSDPASTNASGYVVGRAPAASTPITTQSSLAPDAFISANFARIDVITPQPAPIALPAAISPPGASVINGNADDGVSDLSADLSRMEVTNEQPWQAQASIATTATPSPKSLPADAPGRLQPAQQKRFSVVQRKAVGRAAAAPAGSVTRPISSQSVAVQSSQLANASTAPAPSPSPAPSMTPSTSTLPHRPSVSSVSSQSSQNGGAFLPTQRAPSATQSTHGDYRTPNQGASTPQQMQPSPASSFRSMYSPPALGAPLVPHPPTDTPSQPGGDDSSAHAFAEQPPAGQHTSKEPAQTSIAAQAFPGTLPQPGTNSGNDFGTAPQHRMSLPSQLPSQQAQQSFFPPPPLAMGGNPPPLPNRVATPGQSGQAGQAPPLATSGAPSSASTPGATPGTAPPIPGPPSTGPADAAARQFPHLQHAQTMPATLSHNHPPHPHPAQSITPSGYSVAGQPFQPGPGQPVSQPMAMGPNGVPLPSTQAYPYLAAPAQMPQPPQAQAYSQAYVPAAYIPGTSTAPVAGANGPTFAAGPTGNIASLPTQNNRPVSMAMPPRPEGTTAAPSSSSSSGLFSKLLKNPAVKRTAFAIGGALVGESIGLSGAAGARLGTSAYSSHQQYKRQSAQQAAIESAVQKAQANAAAQAQQQILAAQQQAAGGRPPLYSMHTAPGQLQQNAPPRMPGVPAVPQPYIPGQPATGQTVPVQTGRPAVPTSFSAPPGQVRPAPGVPYIPGQTASPGTGETPGPAPSVPAGAIPGAAPGFSPGSAPGAAPGPGPGSAPGAAPGAASGSPSAGYTSGTVPGPDFHQGGAPGATAGAPPSAAFGTAAGQDRATSGRPHGTAGGRGYTPNQRPPGAAGMPPGHAAGRGRGAGPMPGAAAGPAGAGRGAPSNGEQLANTVINSLLHAHQQSQQQDPYSAILHQQQQQQNAFMNILNQSQQQQQNAFTNLFNPSQQTTFGFPTVAPAPVPVFDMNTNTQIDIDVTNNFTFDDNSGLGNWGSDTGDFGGDTGDFGGDGGFNF</sequence>
<feature type="compositionally biased region" description="Low complexity" evidence="1">
    <location>
        <begin position="993"/>
        <end position="1013"/>
    </location>
</feature>
<feature type="compositionally biased region" description="Pro residues" evidence="1">
    <location>
        <begin position="1014"/>
        <end position="1024"/>
    </location>
</feature>
<feature type="region of interest" description="Disordered" evidence="1">
    <location>
        <begin position="520"/>
        <end position="559"/>
    </location>
</feature>
<feature type="compositionally biased region" description="Low complexity" evidence="1">
    <location>
        <begin position="1425"/>
        <end position="1441"/>
    </location>
</feature>
<feature type="compositionally biased region" description="Polar residues" evidence="1">
    <location>
        <begin position="832"/>
        <end position="867"/>
    </location>
</feature>